<sequence length="106" mass="10940">MQEADDEVLEVDGIVEASDSVPALAPGGASTAADPVRPVLPVIAQAAAVATAGFAAGAVTVAVVRAVQGRKALGSRRRRRGLPRTSVVATRSFLIDVHVLETRERT</sequence>
<reference evidence="2" key="1">
    <citation type="submission" date="2022-12" db="EMBL/GenBank/DDBJ databases">
        <title>Paraconexibacter alkalitolerans sp. nov. and Baekduia alba sp. nov., isolated from soil and emended description of the genera Paraconexibacter (Chun et al., 2020) and Baekduia (An et al., 2020).</title>
        <authorList>
            <person name="Vieira S."/>
            <person name="Huber K.J."/>
            <person name="Geppert A."/>
            <person name="Wolf J."/>
            <person name="Neumann-Schaal M."/>
            <person name="Muesken M."/>
            <person name="Overmann J."/>
        </authorList>
    </citation>
    <scope>NUCLEOTIDE SEQUENCE</scope>
    <source>
        <strain evidence="2">AEG42_29</strain>
    </source>
</reference>
<dbReference type="RefSeq" id="WP_354701214.1">
    <property type="nucleotide sequence ID" value="NZ_CP114014.1"/>
</dbReference>
<dbReference type="AlphaFoldDB" id="A0AAU7AST2"/>
<keyword evidence="1" id="KW-0472">Membrane</keyword>
<gene>
    <name evidence="2" type="ORF">DSM112329_01521</name>
</gene>
<dbReference type="EMBL" id="CP114014">
    <property type="protein sequence ID" value="XAY04686.1"/>
    <property type="molecule type" value="Genomic_DNA"/>
</dbReference>
<feature type="transmembrane region" description="Helical" evidence="1">
    <location>
        <begin position="42"/>
        <end position="67"/>
    </location>
</feature>
<protein>
    <submittedName>
        <fullName evidence="2">Uncharacterized protein</fullName>
    </submittedName>
</protein>
<organism evidence="2">
    <name type="scientific">Paraconexibacter sp. AEG42_29</name>
    <dbReference type="NCBI Taxonomy" id="2997339"/>
    <lineage>
        <taxon>Bacteria</taxon>
        <taxon>Bacillati</taxon>
        <taxon>Actinomycetota</taxon>
        <taxon>Thermoleophilia</taxon>
        <taxon>Solirubrobacterales</taxon>
        <taxon>Paraconexibacteraceae</taxon>
        <taxon>Paraconexibacter</taxon>
    </lineage>
</organism>
<proteinExistence type="predicted"/>
<keyword evidence="1" id="KW-0812">Transmembrane</keyword>
<keyword evidence="1" id="KW-1133">Transmembrane helix</keyword>
<dbReference type="KEGG" id="parq:DSM112329_01521"/>
<evidence type="ECO:0000313" key="2">
    <source>
        <dbReference type="EMBL" id="XAY04686.1"/>
    </source>
</evidence>
<evidence type="ECO:0000256" key="1">
    <source>
        <dbReference type="SAM" id="Phobius"/>
    </source>
</evidence>
<name>A0AAU7AST2_9ACTN</name>
<accession>A0AAU7AST2</accession>